<feature type="domain" description="Transglutaminase-like" evidence="1">
    <location>
        <begin position="158"/>
        <end position="222"/>
    </location>
</feature>
<reference evidence="3" key="1">
    <citation type="submission" date="2010-08" db="EMBL/GenBank/DDBJ databases">
        <title>Genome sequence of Parvularcula bermudensis HTCC2503.</title>
        <authorList>
            <person name="Kang D.-M."/>
            <person name="Oh H.-M."/>
            <person name="Cho J.-C."/>
        </authorList>
    </citation>
    <scope>NUCLEOTIDE SEQUENCE [LARGE SCALE GENOMIC DNA]</scope>
    <source>
        <strain evidence="3">ATCC BAA-594 / HTCC2503 / KCTC 12087</strain>
    </source>
</reference>
<dbReference type="SUPFAM" id="SSF54001">
    <property type="entry name" value="Cysteine proteinases"/>
    <property type="match status" value="1"/>
</dbReference>
<dbReference type="AlphaFoldDB" id="E0TD73"/>
<dbReference type="STRING" id="314260.PB2503_09214"/>
<reference evidence="2 3" key="2">
    <citation type="journal article" date="2011" name="J. Bacteriol.">
        <title>Complete genome sequence of strain HTCC2503T of Parvularcula bermudensis, the type species of the order "Parvularculales" in the class Alphaproteobacteria.</title>
        <authorList>
            <person name="Oh H.M."/>
            <person name="Kang I."/>
            <person name="Vergin K.L."/>
            <person name="Kang D."/>
            <person name="Rhee K.H."/>
            <person name="Giovannoni S.J."/>
            <person name="Cho J.C."/>
        </authorList>
    </citation>
    <scope>NUCLEOTIDE SEQUENCE [LARGE SCALE GENOMIC DNA]</scope>
    <source>
        <strain evidence="3">ATCC BAA-594 / HTCC2503 / KCTC 12087</strain>
    </source>
</reference>
<dbReference type="OrthoDB" id="9804023at2"/>
<protein>
    <recommendedName>
        <fullName evidence="1">Transglutaminase-like domain-containing protein</fullName>
    </recommendedName>
</protein>
<evidence type="ECO:0000259" key="1">
    <source>
        <dbReference type="SMART" id="SM00460"/>
    </source>
</evidence>
<dbReference type="HOGENOM" id="CLU_008973_1_2_5"/>
<evidence type="ECO:0000313" key="2">
    <source>
        <dbReference type="EMBL" id="ADM09896.1"/>
    </source>
</evidence>
<dbReference type="InterPro" id="IPR013589">
    <property type="entry name" value="Bac_transglu_N"/>
</dbReference>
<dbReference type="Pfam" id="PF08379">
    <property type="entry name" value="Bact_transglu_N"/>
    <property type="match status" value="1"/>
</dbReference>
<name>E0TD73_PARBH</name>
<dbReference type="EMBL" id="CP002156">
    <property type="protein sequence ID" value="ADM09896.1"/>
    <property type="molecule type" value="Genomic_DNA"/>
</dbReference>
<dbReference type="eggNOG" id="COG1305">
    <property type="taxonomic scope" value="Bacteria"/>
</dbReference>
<gene>
    <name evidence="2" type="ordered locus">PB2503_09214</name>
</gene>
<dbReference type="PANTHER" id="PTHR33490">
    <property type="entry name" value="BLR5614 PROTEIN-RELATED"/>
    <property type="match status" value="1"/>
</dbReference>
<dbReference type="Proteomes" id="UP000001302">
    <property type="component" value="Chromosome"/>
</dbReference>
<accession>E0TD73</accession>
<proteinExistence type="predicted"/>
<dbReference type="SMART" id="SM00460">
    <property type="entry name" value="TGc"/>
    <property type="match status" value="1"/>
</dbReference>
<dbReference type="PANTHER" id="PTHR33490:SF6">
    <property type="entry name" value="SLL1049 PROTEIN"/>
    <property type="match status" value="1"/>
</dbReference>
<dbReference type="KEGG" id="pbr:PB2503_09214"/>
<dbReference type="InterPro" id="IPR038765">
    <property type="entry name" value="Papain-like_cys_pep_sf"/>
</dbReference>
<dbReference type="InterPro" id="IPR002931">
    <property type="entry name" value="Transglutaminase-like"/>
</dbReference>
<keyword evidence="3" id="KW-1185">Reference proteome</keyword>
<dbReference type="RefSeq" id="WP_013300870.1">
    <property type="nucleotide sequence ID" value="NC_014414.1"/>
</dbReference>
<dbReference type="Pfam" id="PF01841">
    <property type="entry name" value="Transglut_core"/>
    <property type="match status" value="1"/>
</dbReference>
<organism evidence="2 3">
    <name type="scientific">Parvularcula bermudensis (strain ATCC BAA-594 / HTCC2503 / KCTC 12087)</name>
    <dbReference type="NCBI Taxonomy" id="314260"/>
    <lineage>
        <taxon>Bacteria</taxon>
        <taxon>Pseudomonadati</taxon>
        <taxon>Pseudomonadota</taxon>
        <taxon>Alphaproteobacteria</taxon>
        <taxon>Parvularculales</taxon>
        <taxon>Parvularculaceae</taxon>
        <taxon>Parvularcula</taxon>
    </lineage>
</organism>
<evidence type="ECO:0000313" key="3">
    <source>
        <dbReference type="Proteomes" id="UP000001302"/>
    </source>
</evidence>
<dbReference type="Gene3D" id="3.10.620.30">
    <property type="match status" value="1"/>
</dbReference>
<sequence>MTRLIVRHQTIYTYVPPGGRAAMRLRLFPTSYATQEIGTWQVTVNETAIEPSYRNACAIPEALWAHDGPTNEVSIIATGVINREEDAGVIKGLKERMPRGVFLRRTPLTTADSAVEALADDIKGDTVLETLHALSAAVREAVAYTSKSTSMATSAAEALAQGTGVCQDHAHVFIAAARHLGIPSRYIAGYYYAGQDEDLSETHGWAESFVPDLGWVGFDISNETCPTAAHIRLVCGLDADDAAPIKGLINGQSNETLKASVAITSSSSQSQQQQQQ</sequence>